<dbReference type="EMBL" id="JBHSKN010000016">
    <property type="protein sequence ID" value="MFC5241773.1"/>
    <property type="molecule type" value="Genomic_DNA"/>
</dbReference>
<sequence length="50" mass="5552">MIFTQAEPRRRAGFSLVTMLLMMYRQQTKYLLGPTCTAPKHSAFASADGG</sequence>
<keyword evidence="2" id="KW-1185">Reference proteome</keyword>
<organism evidence="1 2">
    <name type="scientific">Streptomyces atrovirens</name>
    <dbReference type="NCBI Taxonomy" id="285556"/>
    <lineage>
        <taxon>Bacteria</taxon>
        <taxon>Bacillati</taxon>
        <taxon>Actinomycetota</taxon>
        <taxon>Actinomycetes</taxon>
        <taxon>Kitasatosporales</taxon>
        <taxon>Streptomycetaceae</taxon>
        <taxon>Streptomyces</taxon>
    </lineage>
</organism>
<protein>
    <submittedName>
        <fullName evidence="1">Uncharacterized protein</fullName>
    </submittedName>
</protein>
<dbReference type="RefSeq" id="WP_344562210.1">
    <property type="nucleotide sequence ID" value="NZ_BAAATG010000023.1"/>
</dbReference>
<evidence type="ECO:0000313" key="1">
    <source>
        <dbReference type="EMBL" id="MFC5241773.1"/>
    </source>
</evidence>
<evidence type="ECO:0000313" key="2">
    <source>
        <dbReference type="Proteomes" id="UP001596035"/>
    </source>
</evidence>
<dbReference type="Proteomes" id="UP001596035">
    <property type="component" value="Unassembled WGS sequence"/>
</dbReference>
<gene>
    <name evidence="1" type="ORF">ACFPWV_17880</name>
</gene>
<comment type="caution">
    <text evidence="1">The sequence shown here is derived from an EMBL/GenBank/DDBJ whole genome shotgun (WGS) entry which is preliminary data.</text>
</comment>
<proteinExistence type="predicted"/>
<accession>A0ABW0DWY2</accession>
<name>A0ABW0DWY2_9ACTN</name>
<reference evidence="2" key="1">
    <citation type="journal article" date="2019" name="Int. J. Syst. Evol. Microbiol.">
        <title>The Global Catalogue of Microorganisms (GCM) 10K type strain sequencing project: providing services to taxonomists for standard genome sequencing and annotation.</title>
        <authorList>
            <consortium name="The Broad Institute Genomics Platform"/>
            <consortium name="The Broad Institute Genome Sequencing Center for Infectious Disease"/>
            <person name="Wu L."/>
            <person name="Ma J."/>
        </authorList>
    </citation>
    <scope>NUCLEOTIDE SEQUENCE [LARGE SCALE GENOMIC DNA]</scope>
    <source>
        <strain evidence="2">CGMCC 4.7131</strain>
    </source>
</reference>